<dbReference type="GeneID" id="24819320"/>
<dbReference type="KEGG" id="nin:NADRNF5_0062"/>
<keyword evidence="2" id="KW-1185">Reference proteome</keyword>
<reference evidence="1 2" key="2">
    <citation type="journal article" date="2016" name="ISME J.">
        <title>Physiological and genomic characterization of two novel marine thaumarchaeal strains indicates niche differentiation.</title>
        <authorList>
            <person name="Bayer B."/>
            <person name="Vojvoda J."/>
            <person name="Offre P."/>
            <person name="Alves R.J."/>
            <person name="Elisabeth N.H."/>
            <person name="Garcia J.A."/>
            <person name="Volland J.M."/>
            <person name="Srivastava A."/>
            <person name="Schleper C."/>
            <person name="Herndl G.J."/>
        </authorList>
    </citation>
    <scope>NUCLEOTIDE SEQUENCE [LARGE SCALE GENOMIC DNA]</scope>
    <source>
        <strain evidence="1 2">NF5</strain>
    </source>
</reference>
<dbReference type="HOGENOM" id="CLU_1640044_0_0_2"/>
<name>A0A0D5C014_9ARCH</name>
<evidence type="ECO:0000313" key="1">
    <source>
        <dbReference type="EMBL" id="AJW69762.1"/>
    </source>
</evidence>
<reference evidence="2" key="1">
    <citation type="submission" date="2015-03" db="EMBL/GenBank/DDBJ databases">
        <title>Characterization of two novel Thaumarchaeota isolated from the Northern Adriatic Sea.</title>
        <authorList>
            <person name="Bayer B."/>
            <person name="Vojvoda J."/>
            <person name="Offre P."/>
            <person name="Srivastava A."/>
            <person name="Elisabeth N."/>
            <person name="Garcia J.A.L."/>
            <person name="Schleper C."/>
            <person name="Herndl G.J."/>
        </authorList>
    </citation>
    <scope>NUCLEOTIDE SEQUENCE [LARGE SCALE GENOMIC DNA]</scope>
    <source>
        <strain evidence="2">NF5</strain>
    </source>
</reference>
<dbReference type="AlphaFoldDB" id="A0A0D5C014"/>
<dbReference type="RefSeq" id="WP_048114495.1">
    <property type="nucleotide sequence ID" value="NZ_CP011070.1"/>
</dbReference>
<dbReference type="EMBL" id="CP011070">
    <property type="protein sequence ID" value="AJW69762.1"/>
    <property type="molecule type" value="Genomic_DNA"/>
</dbReference>
<organism evidence="1 2">
    <name type="scientific">Nitrosopumilus adriaticus</name>
    <dbReference type="NCBI Taxonomy" id="1580092"/>
    <lineage>
        <taxon>Archaea</taxon>
        <taxon>Nitrososphaerota</taxon>
        <taxon>Nitrososphaeria</taxon>
        <taxon>Nitrosopumilales</taxon>
        <taxon>Nitrosopumilaceae</taxon>
        <taxon>Nitrosopumilus</taxon>
    </lineage>
</organism>
<dbReference type="STRING" id="1580092.NADRNF5_0062"/>
<evidence type="ECO:0008006" key="3">
    <source>
        <dbReference type="Google" id="ProtNLM"/>
    </source>
</evidence>
<dbReference type="OrthoDB" id="8874at2157"/>
<accession>A0A0D5C014</accession>
<dbReference type="Proteomes" id="UP000032408">
    <property type="component" value="Chromosome"/>
</dbReference>
<sequence length="163" mass="19669">MNPDEKIQAHLVSVWRESKKFFSIGGKEGMLILTDKHLMFIHKTESKMNWWKAITQRQVVNFIKSKNTMIRHDGYDEEELMNDVEDVRNVELSFDDISSISYEEKDWGSPLLIEYEKDGKQEKFQYSIAQDWVKYPVKEPMKYMKVDWKPFVQYIKERQKFTK</sequence>
<evidence type="ECO:0000313" key="2">
    <source>
        <dbReference type="Proteomes" id="UP000032408"/>
    </source>
</evidence>
<gene>
    <name evidence="1" type="ORF">NADRNF5_0062</name>
</gene>
<protein>
    <recommendedName>
        <fullName evidence="3">PH domain-containing protein</fullName>
    </recommendedName>
</protein>
<proteinExistence type="predicted"/>